<dbReference type="EMBL" id="UYJE01007779">
    <property type="protein sequence ID" value="VDI57911.1"/>
    <property type="molecule type" value="Genomic_DNA"/>
</dbReference>
<dbReference type="SUPFAM" id="SSF57756">
    <property type="entry name" value="Retrovirus zinc finger-like domains"/>
    <property type="match status" value="1"/>
</dbReference>
<dbReference type="SUPFAM" id="SSF56672">
    <property type="entry name" value="DNA/RNA polymerases"/>
    <property type="match status" value="1"/>
</dbReference>
<dbReference type="Proteomes" id="UP000596742">
    <property type="component" value="Unassembled WGS sequence"/>
</dbReference>
<dbReference type="Gene3D" id="4.10.60.10">
    <property type="entry name" value="Zinc finger, CCHC-type"/>
    <property type="match status" value="1"/>
</dbReference>
<keyword evidence="1" id="KW-0479">Metal-binding</keyword>
<organism evidence="4 5">
    <name type="scientific">Mytilus galloprovincialis</name>
    <name type="common">Mediterranean mussel</name>
    <dbReference type="NCBI Taxonomy" id="29158"/>
    <lineage>
        <taxon>Eukaryota</taxon>
        <taxon>Metazoa</taxon>
        <taxon>Spiralia</taxon>
        <taxon>Lophotrochozoa</taxon>
        <taxon>Mollusca</taxon>
        <taxon>Bivalvia</taxon>
        <taxon>Autobranchia</taxon>
        <taxon>Pteriomorphia</taxon>
        <taxon>Mytilida</taxon>
        <taxon>Mytiloidea</taxon>
        <taxon>Mytilidae</taxon>
        <taxon>Mytilinae</taxon>
        <taxon>Mytilus</taxon>
    </lineage>
</organism>
<dbReference type="InterPro" id="IPR001878">
    <property type="entry name" value="Znf_CCHC"/>
</dbReference>
<gene>
    <name evidence="4" type="ORF">MGAL_10B071953</name>
</gene>
<keyword evidence="1" id="KW-0862">Zinc</keyword>
<accession>A0A8B6G322</accession>
<evidence type="ECO:0000313" key="4">
    <source>
        <dbReference type="EMBL" id="VDI57911.1"/>
    </source>
</evidence>
<comment type="caution">
    <text evidence="4">The sequence shown here is derived from an EMBL/GenBank/DDBJ whole genome shotgun (WGS) entry which is preliminary data.</text>
</comment>
<keyword evidence="1" id="KW-0863">Zinc-finger</keyword>
<dbReference type="InterPro" id="IPR036875">
    <property type="entry name" value="Znf_CCHC_sf"/>
</dbReference>
<dbReference type="InterPro" id="IPR043128">
    <property type="entry name" value="Rev_trsase/Diguanyl_cyclase"/>
</dbReference>
<keyword evidence="5" id="KW-1185">Reference proteome</keyword>
<evidence type="ECO:0000259" key="3">
    <source>
        <dbReference type="PROSITE" id="PS50158"/>
    </source>
</evidence>
<evidence type="ECO:0000256" key="1">
    <source>
        <dbReference type="PROSITE-ProRule" id="PRU00047"/>
    </source>
</evidence>
<dbReference type="Gene3D" id="3.30.70.270">
    <property type="match status" value="1"/>
</dbReference>
<name>A0A8B6G322_MYTGA</name>
<dbReference type="InterPro" id="IPR043502">
    <property type="entry name" value="DNA/RNA_pol_sf"/>
</dbReference>
<dbReference type="InterPro" id="IPR052055">
    <property type="entry name" value="Hepadnavirus_pol/RT"/>
</dbReference>
<dbReference type="InterPro" id="IPR000477">
    <property type="entry name" value="RT_dom"/>
</dbReference>
<dbReference type="Pfam" id="PF00078">
    <property type="entry name" value="RVT_1"/>
    <property type="match status" value="1"/>
</dbReference>
<evidence type="ECO:0000256" key="2">
    <source>
        <dbReference type="SAM" id="MobiDB-lite"/>
    </source>
</evidence>
<feature type="region of interest" description="Disordered" evidence="2">
    <location>
        <begin position="88"/>
        <end position="134"/>
    </location>
</feature>
<dbReference type="PANTHER" id="PTHR33050:SF7">
    <property type="entry name" value="RIBONUCLEASE H"/>
    <property type="match status" value="1"/>
</dbReference>
<dbReference type="AlphaFoldDB" id="A0A8B6G322"/>
<dbReference type="Pfam" id="PF00098">
    <property type="entry name" value="zf-CCHC"/>
    <property type="match status" value="1"/>
</dbReference>
<dbReference type="GO" id="GO:0003676">
    <property type="term" value="F:nucleic acid binding"/>
    <property type="evidence" value="ECO:0007669"/>
    <property type="project" value="InterPro"/>
</dbReference>
<feature type="domain" description="CCHC-type" evidence="3">
    <location>
        <begin position="136"/>
        <end position="152"/>
    </location>
</feature>
<proteinExistence type="predicted"/>
<dbReference type="SMART" id="SM00343">
    <property type="entry name" value="ZnF_C2HC"/>
    <property type="match status" value="1"/>
</dbReference>
<feature type="non-terminal residue" evidence="4">
    <location>
        <position position="458"/>
    </location>
</feature>
<feature type="compositionally biased region" description="Basic and acidic residues" evidence="2">
    <location>
        <begin position="91"/>
        <end position="111"/>
    </location>
</feature>
<dbReference type="PANTHER" id="PTHR33050">
    <property type="entry name" value="REVERSE TRANSCRIPTASE DOMAIN-CONTAINING PROTEIN"/>
    <property type="match status" value="1"/>
</dbReference>
<dbReference type="PROSITE" id="PS50158">
    <property type="entry name" value="ZF_CCHC"/>
    <property type="match status" value="1"/>
</dbReference>
<evidence type="ECO:0000313" key="5">
    <source>
        <dbReference type="Proteomes" id="UP000596742"/>
    </source>
</evidence>
<protein>
    <recommendedName>
        <fullName evidence="3">CCHC-type domain-containing protein</fullName>
    </recommendedName>
</protein>
<dbReference type="Gene3D" id="3.10.10.10">
    <property type="entry name" value="HIV Type 1 Reverse Transcriptase, subunit A, domain 1"/>
    <property type="match status" value="1"/>
</dbReference>
<sequence length="458" mass="52710">MTDNYSFQRKGNENQYRHEVKVLTKLKEAKASLEAPELGIDSVRTAKMKIIEGIDLVRERQKLIKLADSSQLGWKVVSEYVANPIADDSEDEKKMMRAQSRAERKSKAEKVKKGKPRPTPYSRNPEKETKSVKPGRCFKCGNKGHWVDECPDMKNKISNSYSQILVFDNINVIQGHFAPLVSDSSNKSVNTKVNTVKNTHTVMCIDMNTTVQHECVSPVGRLKVNIGQWKLITENKHIIDVIENGYKIPFKTEPQHAVIKNNRSSLNNKKFVQDEISNLLQKKCISEVQKIPQVVNPLTVAYNKSSKPRLVLDCRHINIHLFKFRFKYEDTKVARDMFQKDDFLFSFDLKSAYHHIEICQIHRSFLGFSWDFEGKVRYFVFNVLPFGLATAGYIFSKVLREFVKHLRSEGKRIIMFLDDGLGGDRDLSSCLKTSQEVKQKLEVLGFLIAHEKCSWFPS</sequence>
<dbReference type="GO" id="GO:0008270">
    <property type="term" value="F:zinc ion binding"/>
    <property type="evidence" value="ECO:0007669"/>
    <property type="project" value="UniProtKB-KW"/>
</dbReference>
<dbReference type="OrthoDB" id="6155688at2759"/>
<reference evidence="4" key="1">
    <citation type="submission" date="2018-11" db="EMBL/GenBank/DDBJ databases">
        <authorList>
            <person name="Alioto T."/>
            <person name="Alioto T."/>
        </authorList>
    </citation>
    <scope>NUCLEOTIDE SEQUENCE</scope>
</reference>